<protein>
    <submittedName>
        <fullName evidence="1">Uncharacterized protein</fullName>
    </submittedName>
</protein>
<dbReference type="Proteomes" id="UP000008645">
    <property type="component" value="Chromosome"/>
</dbReference>
<dbReference type="HOGENOM" id="CLU_1600900_0_0_14"/>
<organism evidence="1 2">
    <name type="scientific">Mycoplasma suis (strain KI_3806)</name>
    <dbReference type="NCBI Taxonomy" id="708248"/>
    <lineage>
        <taxon>Bacteria</taxon>
        <taxon>Bacillati</taxon>
        <taxon>Mycoplasmatota</taxon>
        <taxon>Mollicutes</taxon>
        <taxon>Mycoplasmataceae</taxon>
        <taxon>Mycoplasma</taxon>
    </lineage>
</organism>
<dbReference type="KEGG" id="msk:MSUIS_01700"/>
<reference evidence="1 2" key="1">
    <citation type="journal article" date="2011" name="J. Bacteriol.">
        <title>Complete genome sequence of the hemotrophic Mycoplasma suis strain KI3806.</title>
        <authorList>
            <person name="Oehlerking J."/>
            <person name="Kube M."/>
            <person name="Felder K.M."/>
            <person name="Matter D."/>
            <person name="Wittenbrink M.M."/>
            <person name="Schwarzenbach S."/>
            <person name="Kramer M.M."/>
            <person name="Hoelzle K."/>
            <person name="Hoelzle L.E."/>
        </authorList>
    </citation>
    <scope>NUCLEOTIDE SEQUENCE [LARGE SCALE GENOMIC DNA]</scope>
    <source>
        <strain evidence="2">KI_3806</strain>
    </source>
</reference>
<evidence type="ECO:0000313" key="2">
    <source>
        <dbReference type="Proteomes" id="UP000008645"/>
    </source>
</evidence>
<gene>
    <name evidence="1" type="ORF">MSUIS_01700</name>
</gene>
<evidence type="ECO:0000313" key="1">
    <source>
        <dbReference type="EMBL" id="CBZ40263.1"/>
    </source>
</evidence>
<proteinExistence type="predicted"/>
<dbReference type="AlphaFoldDB" id="F0V341"/>
<sequence>MFNFYKEFCVIKSKQSEYSEDLQKTEKGEEVLSEGKRIFISKDEVVWALNQIGWNANEKVTFGKWLKLENLQNGEKDPFSILLEPEYLKNIREKLKTWGEKIEAFKKNQRSSQLSGWDGRNYQRWFEPNLSILTGVSDSLEEEMTLEIAKRLIEQLPLSEISKFTQ</sequence>
<name>F0V341_MYCS3</name>
<accession>F0V341</accession>
<dbReference type="EMBL" id="FQ790233">
    <property type="protein sequence ID" value="CBZ40263.1"/>
    <property type="molecule type" value="Genomic_DNA"/>
</dbReference>
<dbReference type="RefSeq" id="WP_013608875.1">
    <property type="nucleotide sequence ID" value="NC_015153.1"/>
</dbReference>
<dbReference type="OrthoDB" id="403852at2"/>